<dbReference type="Gene3D" id="3.40.50.2300">
    <property type="match status" value="2"/>
</dbReference>
<accession>A0AA49JZU7</accession>
<evidence type="ECO:0000313" key="5">
    <source>
        <dbReference type="EMBL" id="WKW11718.1"/>
    </source>
</evidence>
<evidence type="ECO:0000313" key="6">
    <source>
        <dbReference type="EMBL" id="WKW14628.1"/>
    </source>
</evidence>
<evidence type="ECO:0000256" key="3">
    <source>
        <dbReference type="SAM" id="SignalP"/>
    </source>
</evidence>
<gene>
    <name evidence="5" type="ORF">Strain138_000980</name>
    <name evidence="6" type="ORF">Strain318_000980</name>
</gene>
<dbReference type="PANTHER" id="PTHR47235:SF1">
    <property type="entry name" value="BLR6548 PROTEIN"/>
    <property type="match status" value="1"/>
</dbReference>
<dbReference type="EMBL" id="CP130613">
    <property type="protein sequence ID" value="WKW14628.1"/>
    <property type="molecule type" value="Genomic_DNA"/>
</dbReference>
<reference evidence="5" key="1">
    <citation type="submission" date="2023-07" db="EMBL/GenBank/DDBJ databases">
        <authorList>
            <person name="Haufschild T."/>
            <person name="Kallscheuer N."/>
            <person name="Hammer J."/>
            <person name="Kohn T."/>
            <person name="Kabuu M."/>
            <person name="Jogler M."/>
            <person name="Wohfarth N."/>
            <person name="Heuer A."/>
            <person name="Rohde M."/>
            <person name="van Teeseling M.C.F."/>
            <person name="Jogler C."/>
        </authorList>
    </citation>
    <scope>NUCLEOTIDE SEQUENCE</scope>
    <source>
        <strain evidence="5">Strain 138</strain>
        <strain evidence="6">Strain 318</strain>
    </source>
</reference>
<dbReference type="PROSITE" id="PS51257">
    <property type="entry name" value="PROKAR_LIPOPROTEIN"/>
    <property type="match status" value="1"/>
</dbReference>
<organism evidence="5">
    <name type="scientific">Pseudogemmatithrix spongiicola</name>
    <dbReference type="NCBI Taxonomy" id="3062599"/>
    <lineage>
        <taxon>Bacteria</taxon>
        <taxon>Pseudomonadati</taxon>
        <taxon>Gemmatimonadota</taxon>
        <taxon>Gemmatimonadia</taxon>
        <taxon>Gemmatimonadales</taxon>
        <taxon>Gemmatimonadaceae</taxon>
        <taxon>Pseudogemmatithrix</taxon>
    </lineage>
</organism>
<evidence type="ECO:0000259" key="4">
    <source>
        <dbReference type="Pfam" id="PF13458"/>
    </source>
</evidence>
<dbReference type="Pfam" id="PF13458">
    <property type="entry name" value="Peripla_BP_6"/>
    <property type="match status" value="1"/>
</dbReference>
<evidence type="ECO:0000256" key="2">
    <source>
        <dbReference type="ARBA" id="ARBA00022729"/>
    </source>
</evidence>
<dbReference type="Proteomes" id="UP001229955">
    <property type="component" value="Chromosome"/>
</dbReference>
<feature type="chain" id="PRO_5041315161" evidence="3">
    <location>
        <begin position="27"/>
        <end position="413"/>
    </location>
</feature>
<protein>
    <submittedName>
        <fullName evidence="5">ABC transporter substrate-binding protein</fullName>
    </submittedName>
</protein>
<comment type="similarity">
    <text evidence="1">Belongs to the leucine-binding protein family.</text>
</comment>
<dbReference type="EMBL" id="CP130612">
    <property type="protein sequence ID" value="WKW11718.1"/>
    <property type="molecule type" value="Genomic_DNA"/>
</dbReference>
<accession>A0AA49JU74</accession>
<evidence type="ECO:0000313" key="7">
    <source>
        <dbReference type="Proteomes" id="UP001229955"/>
    </source>
</evidence>
<keyword evidence="2 3" id="KW-0732">Signal</keyword>
<dbReference type="SUPFAM" id="SSF53822">
    <property type="entry name" value="Periplasmic binding protein-like I"/>
    <property type="match status" value="1"/>
</dbReference>
<proteinExistence type="inferred from homology"/>
<sequence>MRMRIRWFLSSVSVAGIGLLSACGEAAKPTPGVSGDTITIGVIAPLSDAVAVIGTPITAGMQVYFEALNARGGIGGRYKVNVLVEDQTYANPSTSAQKYQKIKDQVALFGLVLGTDHINTLLPLLAEDSVLVGPATFDSEWVREPFLIPWGSTYQLWAYNALAYYRETAGADKRICAMALATGYGDAGLGGVTMAAEKLGFEVAATVRFKQDDQDFVAPITQLRNARCDAVLLVSLPANTGRVLGTAAQARFAPQWITLSPGWHPAMLESPLRDYMRARLWVSFDGAEWGDTTAPRMAAAMADLQTYRPQQKPDLYFTAGYTMAIATEAVLAKAVELGDLSRGGIVRASEALGAVSFGGLIGDYVYGPADRREPPRATTIFRPDPANATGLSTIRKDYSHPGAAEVTFTRAPR</sequence>
<feature type="domain" description="Leucine-binding protein" evidence="4">
    <location>
        <begin position="37"/>
        <end position="382"/>
    </location>
</feature>
<dbReference type="KEGG" id="pspc:Strain318_000980"/>
<keyword evidence="7" id="KW-1185">Reference proteome</keyword>
<name>A0AA49JU74_9BACT</name>
<dbReference type="AlphaFoldDB" id="A0AA49JU74"/>
<feature type="signal peptide" evidence="3">
    <location>
        <begin position="1"/>
        <end position="26"/>
    </location>
</feature>
<dbReference type="RefSeq" id="WP_367887414.1">
    <property type="nucleotide sequence ID" value="NZ_CP130612.1"/>
</dbReference>
<dbReference type="InterPro" id="IPR028082">
    <property type="entry name" value="Peripla_BP_I"/>
</dbReference>
<dbReference type="InterPro" id="IPR028081">
    <property type="entry name" value="Leu-bd"/>
</dbReference>
<evidence type="ECO:0000256" key="1">
    <source>
        <dbReference type="ARBA" id="ARBA00010062"/>
    </source>
</evidence>
<dbReference type="PANTHER" id="PTHR47235">
    <property type="entry name" value="BLR6548 PROTEIN"/>
    <property type="match status" value="1"/>
</dbReference>